<feature type="domain" description="TonB C-terminal" evidence="8">
    <location>
        <begin position="749"/>
        <end position="838"/>
    </location>
</feature>
<proteinExistence type="predicted"/>
<keyword evidence="5" id="KW-0175">Coiled coil</keyword>
<evidence type="ECO:0000313" key="9">
    <source>
        <dbReference type="EMBL" id="AFL87216.1"/>
    </source>
</evidence>
<dbReference type="STRING" id="926566.Terro_0889"/>
<keyword evidence="4 7" id="KW-0472">Membrane</keyword>
<dbReference type="GO" id="GO:0055085">
    <property type="term" value="P:transmembrane transport"/>
    <property type="evidence" value="ECO:0007669"/>
    <property type="project" value="InterPro"/>
</dbReference>
<dbReference type="Gene3D" id="3.30.2010.10">
    <property type="entry name" value="Metalloproteases ('zincins'), catalytic domain"/>
    <property type="match status" value="1"/>
</dbReference>
<dbReference type="InterPro" id="IPR006260">
    <property type="entry name" value="TonB/TolA_C"/>
</dbReference>
<evidence type="ECO:0000256" key="1">
    <source>
        <dbReference type="ARBA" id="ARBA00004167"/>
    </source>
</evidence>
<feature type="transmembrane region" description="Helical" evidence="7">
    <location>
        <begin position="135"/>
        <end position="156"/>
    </location>
</feature>
<feature type="compositionally biased region" description="Pro residues" evidence="6">
    <location>
        <begin position="621"/>
        <end position="636"/>
    </location>
</feature>
<dbReference type="eggNOG" id="COG4219">
    <property type="taxonomic scope" value="Bacteria"/>
</dbReference>
<feature type="domain" description="TonB C-terminal" evidence="8">
    <location>
        <begin position="648"/>
        <end position="743"/>
    </location>
</feature>
<evidence type="ECO:0000256" key="2">
    <source>
        <dbReference type="ARBA" id="ARBA00022692"/>
    </source>
</evidence>
<dbReference type="Pfam" id="PF05569">
    <property type="entry name" value="Peptidase_M56"/>
    <property type="match status" value="1"/>
</dbReference>
<dbReference type="RefSeq" id="WP_014784785.1">
    <property type="nucleotide sequence ID" value="NC_018014.1"/>
</dbReference>
<gene>
    <name evidence="9" type="ordered locus">Terro_0889</name>
</gene>
<keyword evidence="3 7" id="KW-1133">Transmembrane helix</keyword>
<dbReference type="InterPro" id="IPR037682">
    <property type="entry name" value="TonB_C"/>
</dbReference>
<feature type="transmembrane region" description="Helical" evidence="7">
    <location>
        <begin position="307"/>
        <end position="327"/>
    </location>
</feature>
<feature type="region of interest" description="Disordered" evidence="6">
    <location>
        <begin position="620"/>
        <end position="641"/>
    </location>
</feature>
<dbReference type="Proteomes" id="UP000006056">
    <property type="component" value="Chromosome"/>
</dbReference>
<dbReference type="KEGG" id="trs:Terro_0889"/>
<dbReference type="PANTHER" id="PTHR34978:SF3">
    <property type="entry name" value="SLR0241 PROTEIN"/>
    <property type="match status" value="1"/>
</dbReference>
<comment type="subcellular location">
    <subcellularLocation>
        <location evidence="1">Membrane</location>
        <topology evidence="1">Single-pass membrane protein</topology>
    </subcellularLocation>
</comment>
<name>I3ZD98_TERRK</name>
<evidence type="ECO:0000256" key="7">
    <source>
        <dbReference type="SAM" id="Phobius"/>
    </source>
</evidence>
<feature type="transmembrane region" description="Helical" evidence="7">
    <location>
        <begin position="386"/>
        <end position="406"/>
    </location>
</feature>
<dbReference type="PANTHER" id="PTHR34978">
    <property type="entry name" value="POSSIBLE SENSOR-TRANSDUCER PROTEIN BLAR"/>
    <property type="match status" value="1"/>
</dbReference>
<dbReference type="SUPFAM" id="SSF74653">
    <property type="entry name" value="TolA/TonB C-terminal domain"/>
    <property type="match status" value="2"/>
</dbReference>
<feature type="transmembrane region" description="Helical" evidence="7">
    <location>
        <begin position="29"/>
        <end position="46"/>
    </location>
</feature>
<accession>I3ZD98</accession>
<reference evidence="9 10" key="1">
    <citation type="submission" date="2012-06" db="EMBL/GenBank/DDBJ databases">
        <title>Complete genome of Terriglobus roseus DSM 18391.</title>
        <authorList>
            <consortium name="US DOE Joint Genome Institute (JGI-PGF)"/>
            <person name="Lucas S."/>
            <person name="Copeland A."/>
            <person name="Lapidus A."/>
            <person name="Glavina del Rio T."/>
            <person name="Dalin E."/>
            <person name="Tice H."/>
            <person name="Bruce D."/>
            <person name="Goodwin L."/>
            <person name="Pitluck S."/>
            <person name="Peters L."/>
            <person name="Mikhailova N."/>
            <person name="Munk A.C.C."/>
            <person name="Kyrpides N."/>
            <person name="Mavromatis K."/>
            <person name="Ivanova N."/>
            <person name="Brettin T."/>
            <person name="Detter J.C."/>
            <person name="Han C."/>
            <person name="Larimer F."/>
            <person name="Land M."/>
            <person name="Hauser L."/>
            <person name="Markowitz V."/>
            <person name="Cheng J.-F."/>
            <person name="Hugenholtz P."/>
            <person name="Woyke T."/>
            <person name="Wu D."/>
            <person name="Brambilla E."/>
            <person name="Klenk H.-P."/>
            <person name="Eisen J.A."/>
        </authorList>
    </citation>
    <scope>NUCLEOTIDE SEQUENCE [LARGE SCALE GENOMIC DNA]</scope>
    <source>
        <strain evidence="10">DSM 18391 / NRRL B-41598 / KBS 63</strain>
    </source>
</reference>
<dbReference type="GO" id="GO:0016020">
    <property type="term" value="C:membrane"/>
    <property type="evidence" value="ECO:0007669"/>
    <property type="project" value="UniProtKB-SubCell"/>
</dbReference>
<dbReference type="HOGENOM" id="CLU_339162_0_0_0"/>
<keyword evidence="10" id="KW-1185">Reference proteome</keyword>
<dbReference type="InterPro" id="IPR052173">
    <property type="entry name" value="Beta-lactam_resp_regulator"/>
</dbReference>
<evidence type="ECO:0000256" key="3">
    <source>
        <dbReference type="ARBA" id="ARBA00022989"/>
    </source>
</evidence>
<organism evidence="9 10">
    <name type="scientific">Terriglobus roseus (strain DSM 18391 / NRRL B-41598 / KBS 63)</name>
    <dbReference type="NCBI Taxonomy" id="926566"/>
    <lineage>
        <taxon>Bacteria</taxon>
        <taxon>Pseudomonadati</taxon>
        <taxon>Acidobacteriota</taxon>
        <taxon>Terriglobia</taxon>
        <taxon>Terriglobales</taxon>
        <taxon>Acidobacteriaceae</taxon>
        <taxon>Terriglobus</taxon>
    </lineage>
</organism>
<dbReference type="OrthoDB" id="110340at2"/>
<protein>
    <submittedName>
        <fullName evidence="9">TonB family protein</fullName>
    </submittedName>
</protein>
<evidence type="ECO:0000256" key="4">
    <source>
        <dbReference type="ARBA" id="ARBA00023136"/>
    </source>
</evidence>
<dbReference type="Gene3D" id="3.30.1150.10">
    <property type="match status" value="2"/>
</dbReference>
<feature type="transmembrane region" description="Helical" evidence="7">
    <location>
        <begin position="246"/>
        <end position="268"/>
    </location>
</feature>
<evidence type="ECO:0000256" key="6">
    <source>
        <dbReference type="SAM" id="MobiDB-lite"/>
    </source>
</evidence>
<dbReference type="eggNOG" id="COG0810">
    <property type="taxonomic scope" value="Bacteria"/>
</dbReference>
<feature type="transmembrane region" description="Helical" evidence="7">
    <location>
        <begin position="58"/>
        <end position="78"/>
    </location>
</feature>
<dbReference type="NCBIfam" id="TIGR01352">
    <property type="entry name" value="tonB_Cterm"/>
    <property type="match status" value="2"/>
</dbReference>
<keyword evidence="2 7" id="KW-0812">Transmembrane</keyword>
<dbReference type="Pfam" id="PF03544">
    <property type="entry name" value="TonB_C"/>
    <property type="match status" value="2"/>
</dbReference>
<dbReference type="InterPro" id="IPR008756">
    <property type="entry name" value="Peptidase_M56"/>
</dbReference>
<evidence type="ECO:0000259" key="8">
    <source>
        <dbReference type="PROSITE" id="PS52015"/>
    </source>
</evidence>
<dbReference type="CDD" id="cd07341">
    <property type="entry name" value="M56_BlaR1_MecR1_like"/>
    <property type="match status" value="1"/>
</dbReference>
<evidence type="ECO:0000256" key="5">
    <source>
        <dbReference type="SAM" id="Coils"/>
    </source>
</evidence>
<sequence length="838" mass="89575">MSGLVAGAMHAFVMGTGFAVEQEVAAFALHAMWQVPLLACAAALAVRIGRPHVRIAHVLWVATLAMCVAVPLVSTVLAHRAAVAAARAALIDAESGGVTVAFGDFQPMREPAWKLAFERHVLSPTPFAFQLSPRVARGITLVYALIAMGLAFRLLVGWRRTRSLLRTSNTLPMPPEIVLALRRQCDAIGCETPSAALTEGLAGPALAGVLRPTLLMPAACVEEMSAAEIEAILAHELAHLRRGDPALHAVCSLLLLPVGFHPAALWTARRVRQTREMACDAEAAERLGSASGYAHALLQVAERSGGLRGAGVGLGLFGLGFFGLGLFDSDIRPHGGYRAAVRGGRLQHGRRSATAGLPLFGVAGAMEERMQTMMSTKPQETGAKRVARGVAAAGLAAVAVMAAAMVQVQPALAHPKDAGATQALNATDDAASQLIGGDHAQQQLQNAHHQLAEAAMSATTDAERSRLATAQVVIETAEQQLAAVSGRNRQRDTNSFMIDPKMQAELDKRRDFRVDPKVIADAAKMKAYYESPEWKAQIKKQITEAEQMRARINSPEFQAQIAAARNFDHAKMDAQVREALETARQQIEQGKKQRAEATQQMREALRQQAEAKRLMARIEPPSMPAEPTAPAPPPVPGQGANKPAKIEGGIMAGQVLTKVQPKYPQSAKDAHISGAVVLRALIDETGKIQQLQLVSSPDRALTESAMDAVRQWVYRPYLLNGNPTSVETNITVTFSFEGAELIRPGGAMSEQDRPVLLTQVDPEFPAEARKNGTSGAVTLRLSIGKTGRVDAVQAVTSPDPLLSKAAMDAVKQWTFRPAVRNGVLVATNTLVSVNFQVF</sequence>
<dbReference type="AlphaFoldDB" id="I3ZD98"/>
<dbReference type="EMBL" id="CP003379">
    <property type="protein sequence ID" value="AFL87216.1"/>
    <property type="molecule type" value="Genomic_DNA"/>
</dbReference>
<dbReference type="PROSITE" id="PS52015">
    <property type="entry name" value="TONB_CTD"/>
    <property type="match status" value="2"/>
</dbReference>
<evidence type="ECO:0000313" key="10">
    <source>
        <dbReference type="Proteomes" id="UP000006056"/>
    </source>
</evidence>
<feature type="coiled-coil region" evidence="5">
    <location>
        <begin position="580"/>
        <end position="614"/>
    </location>
</feature>